<protein>
    <recommendedName>
        <fullName evidence="1">At2g35280-like TPR domain-containing protein</fullName>
    </recommendedName>
</protein>
<dbReference type="Pfam" id="PF23310">
    <property type="entry name" value="TPR_27"/>
    <property type="match status" value="1"/>
</dbReference>
<sequence length="121" mass="13833">MKSHNLNQQWVYGKLSLQEFHINPWVRLRNVRNIPFNAFMDKCIDCGNTEAMYRKGMNNFFKNTNSDAALELIDKASKGGHGAAKYAFALISICLGGEYSQQGEKTIGEMKVTKKQKEIRR</sequence>
<dbReference type="PANTHER" id="PTHR33784:SF10">
    <property type="entry name" value="F-BOX PROTEIN"/>
    <property type="match status" value="1"/>
</dbReference>
<organism evidence="2 3">
    <name type="scientific">Solanum commersonii</name>
    <name type="common">Commerson's wild potato</name>
    <name type="synonym">Commerson's nightshade</name>
    <dbReference type="NCBI Taxonomy" id="4109"/>
    <lineage>
        <taxon>Eukaryota</taxon>
        <taxon>Viridiplantae</taxon>
        <taxon>Streptophyta</taxon>
        <taxon>Embryophyta</taxon>
        <taxon>Tracheophyta</taxon>
        <taxon>Spermatophyta</taxon>
        <taxon>Magnoliopsida</taxon>
        <taxon>eudicotyledons</taxon>
        <taxon>Gunneridae</taxon>
        <taxon>Pentapetalae</taxon>
        <taxon>asterids</taxon>
        <taxon>lamiids</taxon>
        <taxon>Solanales</taxon>
        <taxon>Solanaceae</taxon>
        <taxon>Solanoideae</taxon>
        <taxon>Solaneae</taxon>
        <taxon>Solanum</taxon>
    </lineage>
</organism>
<dbReference type="InterPro" id="IPR040338">
    <property type="entry name" value="At1g67623-like"/>
</dbReference>
<comment type="caution">
    <text evidence="2">The sequence shown here is derived from an EMBL/GenBank/DDBJ whole genome shotgun (WGS) entry which is preliminary data.</text>
</comment>
<keyword evidence="3" id="KW-1185">Reference proteome</keyword>
<dbReference type="EMBL" id="JACXVP010000002">
    <property type="protein sequence ID" value="KAG5619836.1"/>
    <property type="molecule type" value="Genomic_DNA"/>
</dbReference>
<accession>A0A9J6A6J6</accession>
<dbReference type="InterPro" id="IPR057136">
    <property type="entry name" value="At2g35280_TPR_dom"/>
</dbReference>
<proteinExistence type="predicted"/>
<reference evidence="2 3" key="1">
    <citation type="submission" date="2020-09" db="EMBL/GenBank/DDBJ databases">
        <title>De no assembly of potato wild relative species, Solanum commersonii.</title>
        <authorList>
            <person name="Cho K."/>
        </authorList>
    </citation>
    <scope>NUCLEOTIDE SEQUENCE [LARGE SCALE GENOMIC DNA]</scope>
    <source>
        <strain evidence="2">LZ3.2</strain>
        <tissue evidence="2">Leaf</tissue>
    </source>
</reference>
<dbReference type="OrthoDB" id="1865546at2759"/>
<dbReference type="AlphaFoldDB" id="A0A9J6A6J6"/>
<evidence type="ECO:0000259" key="1">
    <source>
        <dbReference type="Pfam" id="PF23310"/>
    </source>
</evidence>
<evidence type="ECO:0000313" key="2">
    <source>
        <dbReference type="EMBL" id="KAG5619836.1"/>
    </source>
</evidence>
<name>A0A9J6A6J6_SOLCO</name>
<evidence type="ECO:0000313" key="3">
    <source>
        <dbReference type="Proteomes" id="UP000824120"/>
    </source>
</evidence>
<dbReference type="PANTHER" id="PTHR33784">
    <property type="entry name" value="OS05G0482100 PROTEIN"/>
    <property type="match status" value="1"/>
</dbReference>
<feature type="domain" description="At2g35280-like TPR" evidence="1">
    <location>
        <begin position="32"/>
        <end position="116"/>
    </location>
</feature>
<dbReference type="Proteomes" id="UP000824120">
    <property type="component" value="Chromosome 2"/>
</dbReference>
<gene>
    <name evidence="2" type="ORF">H5410_005054</name>
</gene>